<protein>
    <recommendedName>
        <fullName evidence="2">DUF1468 domain-containing protein</fullName>
    </recommendedName>
</protein>
<name>A3U0A8_PSEBH</name>
<dbReference type="EMBL" id="AAMO01000008">
    <property type="protein sequence ID" value="EAQ02199.1"/>
    <property type="molecule type" value="Genomic_DNA"/>
</dbReference>
<evidence type="ECO:0000313" key="4">
    <source>
        <dbReference type="Proteomes" id="UP000004318"/>
    </source>
</evidence>
<reference evidence="3 4" key="1">
    <citation type="journal article" date="2010" name="J. Bacteriol.">
        <title>Genome sequences of Oceanicola granulosus HTCC2516(T) and Oceanicola batsensis HTCC2597(TDelta).</title>
        <authorList>
            <person name="Thrash J.C."/>
            <person name="Cho J.C."/>
            <person name="Vergin K.L."/>
            <person name="Giovannoni S.J."/>
        </authorList>
    </citation>
    <scope>NUCLEOTIDE SEQUENCE [LARGE SCALE GENOMIC DNA]</scope>
    <source>
        <strain evidence="4">ATCC BAA-863 / DSM 15984 / KCTC 12145 / HTCC2597</strain>
    </source>
</reference>
<keyword evidence="4" id="KW-1185">Reference proteome</keyword>
<comment type="caution">
    <text evidence="3">The sequence shown here is derived from an EMBL/GenBank/DDBJ whole genome shotgun (WGS) entry which is preliminary data.</text>
</comment>
<feature type="transmembrane region" description="Helical" evidence="1">
    <location>
        <begin position="129"/>
        <end position="147"/>
    </location>
</feature>
<evidence type="ECO:0000313" key="3">
    <source>
        <dbReference type="EMBL" id="EAQ02199.1"/>
    </source>
</evidence>
<dbReference type="AlphaFoldDB" id="A3U0A8"/>
<dbReference type="Pfam" id="PF07331">
    <property type="entry name" value="TctB"/>
    <property type="match status" value="1"/>
</dbReference>
<evidence type="ECO:0000259" key="2">
    <source>
        <dbReference type="Pfam" id="PF07331"/>
    </source>
</evidence>
<dbReference type="Proteomes" id="UP000004318">
    <property type="component" value="Unassembled WGS sequence"/>
</dbReference>
<feature type="transmembrane region" description="Helical" evidence="1">
    <location>
        <begin position="97"/>
        <end position="123"/>
    </location>
</feature>
<dbReference type="InterPro" id="IPR009936">
    <property type="entry name" value="DUF1468"/>
</dbReference>
<dbReference type="HOGENOM" id="CLU_139745_0_0_5"/>
<gene>
    <name evidence="3" type="ORF">OB2597_18991</name>
</gene>
<sequence>MRRLTRHLTGGAGHLALLAAFAAFSIWYVIDAWTAQAKVQNMLLIGPAAAFSLALILVLAVAEARRIARGTDLAPVSDIPRTTFAAKYGTPIAAGLLAVYVLLMPVIGFDVATVVYVALSMVLQGARDWRIVLAFSLAAGLLPVWAIEEMLSIPIPTLVL</sequence>
<evidence type="ECO:0000256" key="1">
    <source>
        <dbReference type="SAM" id="Phobius"/>
    </source>
</evidence>
<keyword evidence="1" id="KW-1133">Transmembrane helix</keyword>
<organism evidence="3 4">
    <name type="scientific">Pseudooceanicola batsensis (strain ATCC BAA-863 / DSM 15984 / KCTC 12145 / HTCC2597)</name>
    <name type="common">Oceanicola batsensis</name>
    <dbReference type="NCBI Taxonomy" id="252305"/>
    <lineage>
        <taxon>Bacteria</taxon>
        <taxon>Pseudomonadati</taxon>
        <taxon>Pseudomonadota</taxon>
        <taxon>Alphaproteobacteria</taxon>
        <taxon>Rhodobacterales</taxon>
        <taxon>Paracoccaceae</taxon>
        <taxon>Pseudooceanicola</taxon>
    </lineage>
</organism>
<dbReference type="RefSeq" id="WP_009803741.1">
    <property type="nucleotide sequence ID" value="NZ_AAMO01000008.1"/>
</dbReference>
<keyword evidence="1" id="KW-0812">Transmembrane</keyword>
<feature type="transmembrane region" description="Helical" evidence="1">
    <location>
        <begin position="12"/>
        <end position="30"/>
    </location>
</feature>
<dbReference type="STRING" id="252305.OB2597_18991"/>
<feature type="domain" description="DUF1468" evidence="2">
    <location>
        <begin position="19"/>
        <end position="156"/>
    </location>
</feature>
<accession>A3U0A8</accession>
<proteinExistence type="predicted"/>
<feature type="transmembrane region" description="Helical" evidence="1">
    <location>
        <begin position="42"/>
        <end position="62"/>
    </location>
</feature>
<dbReference type="OrthoDB" id="7871698at2"/>
<keyword evidence="1" id="KW-0472">Membrane</keyword>